<dbReference type="GO" id="GO:0006508">
    <property type="term" value="P:proteolysis"/>
    <property type="evidence" value="ECO:0007669"/>
    <property type="project" value="UniProtKB-KW"/>
</dbReference>
<feature type="domain" description="WW" evidence="7">
    <location>
        <begin position="3"/>
        <end position="39"/>
    </location>
</feature>
<gene>
    <name evidence="8" type="ORF">E3P86_02611</name>
</gene>
<sequence>MSPSLPAGWNKLFDYTTNRYYYVNYNVDPPTTTWKKPSKFILKLKRLFGKSEVSGASGTNGAPVPHSWMDAPGAQHDQYRQKRQIQGSGQAKGFAVPMGIYTSKSRLETSSAAHALFIMHITFPIRIKLIRDVTAGSVKLHCGLIELLILLVLLPLLPLLPSKHQKQPMRIPFILTLAAAASASLLDSLSLGGGVSEGNYIMSFKEGTDQNAHYGMLEGLLGEHSTINHKYDGFFNGYALSMGSGLLGNLFDTLLADIADMEEDVPVEAYATQSDATWNLQRVNQRNALPADASTHAQDYTYSWTGAGAGVDVYVIDTGIRTSHTEFGGRASYGYNGTSGDGTDQVHHGTHVAALIGGATYGTAKEASLISVKVLNADGQGKASDVLAGVNWAANAAKNSDRPSIASLSLGGPASNAMDSIVSSATAAGVHFVVASGNYNEDACASSPARVSSAITVAASNIDDTRAPFSSYGDCVGLYAPGVDILSAGNADDQATLYLSGSSMSAPIVSGLLATLISNEGDMDAGSL</sequence>
<evidence type="ECO:0000256" key="3">
    <source>
        <dbReference type="ARBA" id="ARBA00022801"/>
    </source>
</evidence>
<dbReference type="CDD" id="cd04077">
    <property type="entry name" value="Peptidases_S8_PCSK9_ProteinaseK_like"/>
    <property type="match status" value="1"/>
</dbReference>
<dbReference type="InterPro" id="IPR015500">
    <property type="entry name" value="Peptidase_S8_subtilisin-rel"/>
</dbReference>
<dbReference type="SUPFAM" id="SSF54897">
    <property type="entry name" value="Protease propeptides/inhibitors"/>
    <property type="match status" value="1"/>
</dbReference>
<dbReference type="AlphaFoldDB" id="A0A4T0J729"/>
<dbReference type="InterPro" id="IPR036020">
    <property type="entry name" value="WW_dom_sf"/>
</dbReference>
<dbReference type="InterPro" id="IPR050131">
    <property type="entry name" value="Peptidase_S8_subtilisin-like"/>
</dbReference>
<evidence type="ECO:0000313" key="8">
    <source>
        <dbReference type="EMBL" id="TIB35735.1"/>
    </source>
</evidence>
<name>A0A4T0J729_WALIC</name>
<evidence type="ECO:0000313" key="9">
    <source>
        <dbReference type="Proteomes" id="UP000310689"/>
    </source>
</evidence>
<dbReference type="Proteomes" id="UP000310689">
    <property type="component" value="Unassembled WGS sequence"/>
</dbReference>
<feature type="region of interest" description="Disordered" evidence="6">
    <location>
        <begin position="52"/>
        <end position="72"/>
    </location>
</feature>
<feature type="active site" description="Charge relay system" evidence="5">
    <location>
        <position position="348"/>
    </location>
</feature>
<dbReference type="GO" id="GO:0004252">
    <property type="term" value="F:serine-type endopeptidase activity"/>
    <property type="evidence" value="ECO:0007669"/>
    <property type="project" value="UniProtKB-UniRule"/>
</dbReference>
<dbReference type="GO" id="GO:0005615">
    <property type="term" value="C:extracellular space"/>
    <property type="evidence" value="ECO:0007669"/>
    <property type="project" value="TreeGrafter"/>
</dbReference>
<accession>A0A4T0J729</accession>
<dbReference type="FunFam" id="3.40.50.200:FF:000007">
    <property type="entry name" value="Subtilisin-like serine protease"/>
    <property type="match status" value="1"/>
</dbReference>
<organism evidence="8 9">
    <name type="scientific">Wallemia ichthyophaga</name>
    <dbReference type="NCBI Taxonomy" id="245174"/>
    <lineage>
        <taxon>Eukaryota</taxon>
        <taxon>Fungi</taxon>
        <taxon>Dikarya</taxon>
        <taxon>Basidiomycota</taxon>
        <taxon>Wallemiomycotina</taxon>
        <taxon>Wallemiomycetes</taxon>
        <taxon>Wallemiales</taxon>
        <taxon>Wallemiaceae</taxon>
        <taxon>Wallemia</taxon>
    </lineage>
</organism>
<dbReference type="PROSITE" id="PS51892">
    <property type="entry name" value="SUBTILASE"/>
    <property type="match status" value="1"/>
</dbReference>
<dbReference type="Pfam" id="PF00082">
    <property type="entry name" value="Peptidase_S8"/>
    <property type="match status" value="1"/>
</dbReference>
<keyword evidence="4 5" id="KW-0720">Serine protease</keyword>
<evidence type="ECO:0000256" key="5">
    <source>
        <dbReference type="PROSITE-ProRule" id="PRU01240"/>
    </source>
</evidence>
<dbReference type="InterPro" id="IPR000209">
    <property type="entry name" value="Peptidase_S8/S53_dom"/>
</dbReference>
<dbReference type="InterPro" id="IPR036852">
    <property type="entry name" value="Peptidase_S8/S53_dom_sf"/>
</dbReference>
<evidence type="ECO:0000259" key="7">
    <source>
        <dbReference type="PROSITE" id="PS50020"/>
    </source>
</evidence>
<proteinExistence type="inferred from homology"/>
<dbReference type="InterPro" id="IPR001202">
    <property type="entry name" value="WW_dom"/>
</dbReference>
<evidence type="ECO:0000256" key="2">
    <source>
        <dbReference type="ARBA" id="ARBA00022670"/>
    </source>
</evidence>
<dbReference type="SUPFAM" id="SSF52743">
    <property type="entry name" value="Subtilisin-like"/>
    <property type="match status" value="1"/>
</dbReference>
<feature type="active site" description="Charge relay system" evidence="5">
    <location>
        <position position="317"/>
    </location>
</feature>
<keyword evidence="3 5" id="KW-0378">Hydrolase</keyword>
<dbReference type="PROSITE" id="PS50020">
    <property type="entry name" value="WW_DOMAIN_2"/>
    <property type="match status" value="1"/>
</dbReference>
<dbReference type="PANTHER" id="PTHR43806:SF11">
    <property type="entry name" value="CEREVISIN-RELATED"/>
    <property type="match status" value="1"/>
</dbReference>
<evidence type="ECO:0000256" key="4">
    <source>
        <dbReference type="ARBA" id="ARBA00022825"/>
    </source>
</evidence>
<reference evidence="8 9" key="1">
    <citation type="submission" date="2019-03" db="EMBL/GenBank/DDBJ databases">
        <title>Sequencing 23 genomes of Wallemia ichthyophaga.</title>
        <authorList>
            <person name="Gostincar C."/>
        </authorList>
    </citation>
    <scope>NUCLEOTIDE SEQUENCE [LARGE SCALE GENOMIC DNA]</scope>
    <source>
        <strain evidence="8 9">EXF-6200</strain>
    </source>
</reference>
<dbReference type="Gene3D" id="2.20.70.10">
    <property type="match status" value="1"/>
</dbReference>
<dbReference type="EMBL" id="SPOI01000141">
    <property type="protein sequence ID" value="TIB35735.1"/>
    <property type="molecule type" value="Genomic_DNA"/>
</dbReference>
<dbReference type="InterPro" id="IPR034193">
    <property type="entry name" value="PCSK9_ProteinaseK-like"/>
</dbReference>
<protein>
    <recommendedName>
        <fullName evidence="7">WW domain-containing protein</fullName>
    </recommendedName>
</protein>
<dbReference type="InterPro" id="IPR023827">
    <property type="entry name" value="Peptidase_S8_Asp-AS"/>
</dbReference>
<keyword evidence="2 5" id="KW-0645">Protease</keyword>
<dbReference type="SUPFAM" id="SSF51045">
    <property type="entry name" value="WW domain"/>
    <property type="match status" value="1"/>
</dbReference>
<evidence type="ECO:0000256" key="1">
    <source>
        <dbReference type="ARBA" id="ARBA00011073"/>
    </source>
</evidence>
<dbReference type="PANTHER" id="PTHR43806">
    <property type="entry name" value="PEPTIDASE S8"/>
    <property type="match status" value="1"/>
</dbReference>
<dbReference type="PRINTS" id="PR00723">
    <property type="entry name" value="SUBTILISIN"/>
</dbReference>
<comment type="similarity">
    <text evidence="1 5">Belongs to the peptidase S8 family.</text>
</comment>
<evidence type="ECO:0000256" key="6">
    <source>
        <dbReference type="SAM" id="MobiDB-lite"/>
    </source>
</evidence>
<dbReference type="PROSITE" id="PS00136">
    <property type="entry name" value="SUBTILASE_ASP"/>
    <property type="match status" value="1"/>
</dbReference>
<dbReference type="Gene3D" id="3.40.50.200">
    <property type="entry name" value="Peptidase S8/S53 domain"/>
    <property type="match status" value="1"/>
</dbReference>
<feature type="active site" description="Charge relay system" evidence="5">
    <location>
        <position position="503"/>
    </location>
</feature>
<comment type="caution">
    <text evidence="8">The sequence shown here is derived from an EMBL/GenBank/DDBJ whole genome shotgun (WGS) entry which is preliminary data.</text>
</comment>